<dbReference type="Proteomes" id="UP001281410">
    <property type="component" value="Unassembled WGS sequence"/>
</dbReference>
<dbReference type="InterPro" id="IPR004330">
    <property type="entry name" value="FAR1_DNA_bnd_dom"/>
</dbReference>
<name>A0AAE0EEX8_9ROSI</name>
<dbReference type="EMBL" id="JANJYJ010000002">
    <property type="protein sequence ID" value="KAK3225908.1"/>
    <property type="molecule type" value="Genomic_DNA"/>
</dbReference>
<dbReference type="Pfam" id="PF10551">
    <property type="entry name" value="MULE"/>
    <property type="match status" value="1"/>
</dbReference>
<dbReference type="Pfam" id="PF03101">
    <property type="entry name" value="FAR1"/>
    <property type="match status" value="1"/>
</dbReference>
<evidence type="ECO:0000259" key="1">
    <source>
        <dbReference type="Pfam" id="PF03101"/>
    </source>
</evidence>
<accession>A0AAE0EEX8</accession>
<comment type="caution">
    <text evidence="3">The sequence shown here is derived from an EMBL/GenBank/DDBJ whole genome shotgun (WGS) entry which is preliminary data.</text>
</comment>
<feature type="domain" description="FAR1" evidence="1">
    <location>
        <begin position="86"/>
        <end position="194"/>
    </location>
</feature>
<sequence length="566" mass="65383">MNNETNPTGNFVVNQNMVQETLVGNPSVGQMANPLGNPSVGQVNTPSAVDTTQENIGETNSVKKNAVDLKAPDVGMIFKTMDEAINYYEDYGRQEGFWIRTRSSSKIRLGSNEVTSRKFVYAHQGNYVKMNKSCDIEEEKSNKETSEIDDTKRSGRNCSTIKCGCEASMRIVHDKWSNKWRVSIFKDTHNHKIVSPAKRIKMKLNKHMPEVAKSLIETFHRENLQVGKVCSILGGAYIGFDSRDCYNHLRNVRHRQLDGGDAQSVLTYFREKQVENPQFLYVIQCDENGRATNFFWVDARSRMAYHYFGDVVSFDTTYRTNKYDMPFAPFTGVNHHLQSIQFGCALLQDETKATFLWLFQTLLEAMGGRHPTSIITDQDLAMKAAIAKLFPNTHHRLCLWHIKKEIVEKLSQVYFKKSKFKIGMKKCIFSYKIEEFEEKWKSLVIENRLENNEWVGHLNEIRASWVPAYNRSIFFVGMNTTGHSEGINSFFDALVTSKTNLKEFVVKYEQALKRIMGRESDEDFELEHKHHIVNDGEFLLKHASQLYTRKVCNKFKDEWNEVNIQI</sequence>
<evidence type="ECO:0000313" key="4">
    <source>
        <dbReference type="Proteomes" id="UP001281410"/>
    </source>
</evidence>
<dbReference type="InterPro" id="IPR018289">
    <property type="entry name" value="MULE_transposase_dom"/>
</dbReference>
<dbReference type="AlphaFoldDB" id="A0AAE0EEX8"/>
<evidence type="ECO:0000259" key="2">
    <source>
        <dbReference type="Pfam" id="PF10551"/>
    </source>
</evidence>
<organism evidence="3 4">
    <name type="scientific">Dipteronia sinensis</name>
    <dbReference type="NCBI Taxonomy" id="43782"/>
    <lineage>
        <taxon>Eukaryota</taxon>
        <taxon>Viridiplantae</taxon>
        <taxon>Streptophyta</taxon>
        <taxon>Embryophyta</taxon>
        <taxon>Tracheophyta</taxon>
        <taxon>Spermatophyta</taxon>
        <taxon>Magnoliopsida</taxon>
        <taxon>eudicotyledons</taxon>
        <taxon>Gunneridae</taxon>
        <taxon>Pentapetalae</taxon>
        <taxon>rosids</taxon>
        <taxon>malvids</taxon>
        <taxon>Sapindales</taxon>
        <taxon>Sapindaceae</taxon>
        <taxon>Hippocastanoideae</taxon>
        <taxon>Acereae</taxon>
        <taxon>Dipteronia</taxon>
    </lineage>
</organism>
<gene>
    <name evidence="3" type="ORF">Dsin_005770</name>
</gene>
<keyword evidence="4" id="KW-1185">Reference proteome</keyword>
<dbReference type="PANTHER" id="PTHR47718">
    <property type="entry name" value="OS01G0519700 PROTEIN"/>
    <property type="match status" value="1"/>
</dbReference>
<reference evidence="3" key="1">
    <citation type="journal article" date="2023" name="Plant J.">
        <title>Genome sequences and population genomics provide insights into the demographic history, inbreeding, and mutation load of two 'living fossil' tree species of Dipteronia.</title>
        <authorList>
            <person name="Feng Y."/>
            <person name="Comes H.P."/>
            <person name="Chen J."/>
            <person name="Zhu S."/>
            <person name="Lu R."/>
            <person name="Zhang X."/>
            <person name="Li P."/>
            <person name="Qiu J."/>
            <person name="Olsen K.M."/>
            <person name="Qiu Y."/>
        </authorList>
    </citation>
    <scope>NUCLEOTIDE SEQUENCE</scope>
    <source>
        <strain evidence="3">NBL</strain>
    </source>
</reference>
<feature type="domain" description="MULE transposase" evidence="2">
    <location>
        <begin position="311"/>
        <end position="404"/>
    </location>
</feature>
<proteinExistence type="predicted"/>
<protein>
    <recommendedName>
        <fullName evidence="5">Protein FAR1-RELATED SEQUENCE</fullName>
    </recommendedName>
</protein>
<evidence type="ECO:0008006" key="5">
    <source>
        <dbReference type="Google" id="ProtNLM"/>
    </source>
</evidence>
<evidence type="ECO:0000313" key="3">
    <source>
        <dbReference type="EMBL" id="KAK3225908.1"/>
    </source>
</evidence>